<organism evidence="1">
    <name type="scientific">marine sediment metagenome</name>
    <dbReference type="NCBI Taxonomy" id="412755"/>
    <lineage>
        <taxon>unclassified sequences</taxon>
        <taxon>metagenomes</taxon>
        <taxon>ecological metagenomes</taxon>
    </lineage>
</organism>
<name>X1DFU8_9ZZZZ</name>
<gene>
    <name evidence="1" type="ORF">S03H2_08630</name>
</gene>
<dbReference type="EMBL" id="BARU01004227">
    <property type="protein sequence ID" value="GAH19042.1"/>
    <property type="molecule type" value="Genomic_DNA"/>
</dbReference>
<sequence length="88" mass="10342">MEGKFLINNVERVNKDLGVTLVCCFSRTIFVPFFFKALKQMDLPRKDIHLLVYDNTKNEELAKSLKTEIQRITPSYKSVRLYKSYLPP</sequence>
<comment type="caution">
    <text evidence="1">The sequence shown here is derived from an EMBL/GenBank/DDBJ whole genome shotgun (WGS) entry which is preliminary data.</text>
</comment>
<feature type="non-terminal residue" evidence="1">
    <location>
        <position position="88"/>
    </location>
</feature>
<reference evidence="1" key="1">
    <citation type="journal article" date="2014" name="Front. Microbiol.">
        <title>High frequency of phylogenetically diverse reductive dehalogenase-homologous genes in deep subseafloor sedimentary metagenomes.</title>
        <authorList>
            <person name="Kawai M."/>
            <person name="Futagami T."/>
            <person name="Toyoda A."/>
            <person name="Takaki Y."/>
            <person name="Nishi S."/>
            <person name="Hori S."/>
            <person name="Arai W."/>
            <person name="Tsubouchi T."/>
            <person name="Morono Y."/>
            <person name="Uchiyama I."/>
            <person name="Ito T."/>
            <person name="Fujiyama A."/>
            <person name="Inagaki F."/>
            <person name="Takami H."/>
        </authorList>
    </citation>
    <scope>NUCLEOTIDE SEQUENCE</scope>
    <source>
        <strain evidence="1">Expedition CK06-06</strain>
    </source>
</reference>
<dbReference type="AlphaFoldDB" id="X1DFU8"/>
<evidence type="ECO:0000313" key="1">
    <source>
        <dbReference type="EMBL" id="GAH19042.1"/>
    </source>
</evidence>
<protein>
    <recommendedName>
        <fullName evidence="2">Glycosyltransferase 2-like domain-containing protein</fullName>
    </recommendedName>
</protein>
<accession>X1DFU8</accession>
<evidence type="ECO:0008006" key="2">
    <source>
        <dbReference type="Google" id="ProtNLM"/>
    </source>
</evidence>
<proteinExistence type="predicted"/>